<evidence type="ECO:0000313" key="2">
    <source>
        <dbReference type="Proteomes" id="UP001523003"/>
    </source>
</evidence>
<reference evidence="1 2" key="1">
    <citation type="submission" date="2022-05" db="EMBL/GenBank/DDBJ databases">
        <title>Description of the Bartonella bilalgolemii sp. nov. Isolated from Apodemus uralensis (Pallas 1811).</title>
        <authorList>
            <person name="Zgheib R."/>
            <person name="Celebi B."/>
        </authorList>
    </citation>
    <scope>NUCLEOTIDE SEQUENCE [LARGE SCALE GENOMIC DNA]</scope>
    <source>
        <strain evidence="1 2">G70</strain>
    </source>
</reference>
<gene>
    <name evidence="1" type="ORF">M4Z11_04575</name>
</gene>
<dbReference type="InterPro" id="IPR050238">
    <property type="entry name" value="DNA_Rep/Repair_Clamp_Loader"/>
</dbReference>
<name>A0ABT0P9H6_9HYPH</name>
<dbReference type="PANTHER" id="PTHR11669">
    <property type="entry name" value="REPLICATION FACTOR C / DNA POLYMERASE III GAMMA-TAU SUBUNIT"/>
    <property type="match status" value="1"/>
</dbReference>
<dbReference type="NCBIfam" id="NF005677">
    <property type="entry name" value="PRK07471.1"/>
    <property type="match status" value="1"/>
</dbReference>
<dbReference type="Pfam" id="PF13177">
    <property type="entry name" value="DNA_pol3_delta2"/>
    <property type="match status" value="1"/>
</dbReference>
<dbReference type="Gene3D" id="3.40.50.300">
    <property type="entry name" value="P-loop containing nucleotide triphosphate hydrolases"/>
    <property type="match status" value="1"/>
</dbReference>
<dbReference type="EC" id="2.7.7.7" evidence="1"/>
<sequence>MNDINFLRQYDDIDGILSPSQNNILIGHEEARHFLEKMLREGQLHHALLFEGERGIGKATLAFHLAWNILNSQKNKFLQPRQDSIIWRQIKQGSHPGIIHVSRRFNAKTKKFKTGITVDDIRDIKHFLNQTSQDDLWRIIIIDSADDMNRNATNAILKTLEEPPTKTLFIIISHSLGKLLPTIRSRCQKISLRPLHDDEMQKAISHFFSNQLLTNPQNIETIIQKSQGSLRKAALLLCHGGLEIIQTINKLLEQSICDPVVVHNLAQALSLSDADIQFQQFCDEILDRIHKKAIMLVKEGAIHLSKKYAETWQNIFQEIIEIQSFNLDKKQFVINLLFKTHEIVYKNKLFP</sequence>
<dbReference type="SUPFAM" id="SSF52540">
    <property type="entry name" value="P-loop containing nucleoside triphosphate hydrolases"/>
    <property type="match status" value="1"/>
</dbReference>
<dbReference type="EMBL" id="JAMCOF010000006">
    <property type="protein sequence ID" value="MCL6229877.1"/>
    <property type="molecule type" value="Genomic_DNA"/>
</dbReference>
<keyword evidence="2" id="KW-1185">Reference proteome</keyword>
<keyword evidence="1" id="KW-0548">Nucleotidyltransferase</keyword>
<dbReference type="RefSeq" id="WP_249676892.1">
    <property type="nucleotide sequence ID" value="NZ_JAMCOF010000006.1"/>
</dbReference>
<dbReference type="NCBIfam" id="TIGR00678">
    <property type="entry name" value="holB"/>
    <property type="match status" value="1"/>
</dbReference>
<organism evidence="1 2">
    <name type="scientific">Bartonella bilalgolemii</name>
    <dbReference type="NCBI Taxonomy" id="2942911"/>
    <lineage>
        <taxon>Bacteria</taxon>
        <taxon>Pseudomonadati</taxon>
        <taxon>Pseudomonadota</taxon>
        <taxon>Alphaproteobacteria</taxon>
        <taxon>Hyphomicrobiales</taxon>
        <taxon>Bartonellaceae</taxon>
        <taxon>Bartonella</taxon>
    </lineage>
</organism>
<dbReference type="InterPro" id="IPR027417">
    <property type="entry name" value="P-loop_NTPase"/>
</dbReference>
<keyword evidence="1" id="KW-0808">Transferase</keyword>
<dbReference type="NCBIfam" id="NF006586">
    <property type="entry name" value="PRK09112.1"/>
    <property type="match status" value="1"/>
</dbReference>
<proteinExistence type="predicted"/>
<dbReference type="InterPro" id="IPR004622">
    <property type="entry name" value="DNA_pol_HolB"/>
</dbReference>
<evidence type="ECO:0000313" key="1">
    <source>
        <dbReference type="EMBL" id="MCL6229877.1"/>
    </source>
</evidence>
<accession>A0ABT0P9H6</accession>
<dbReference type="PANTHER" id="PTHR11669:SF8">
    <property type="entry name" value="DNA POLYMERASE III SUBUNIT DELTA"/>
    <property type="match status" value="1"/>
</dbReference>
<dbReference type="Proteomes" id="UP001523003">
    <property type="component" value="Unassembled WGS sequence"/>
</dbReference>
<dbReference type="GO" id="GO:0003887">
    <property type="term" value="F:DNA-directed DNA polymerase activity"/>
    <property type="evidence" value="ECO:0007669"/>
    <property type="project" value="UniProtKB-EC"/>
</dbReference>
<comment type="caution">
    <text evidence="1">The sequence shown here is derived from an EMBL/GenBank/DDBJ whole genome shotgun (WGS) entry which is preliminary data.</text>
</comment>
<protein>
    <submittedName>
        <fullName evidence="1">DNA polymerase III subunit delta</fullName>
        <ecNumber evidence="1">2.7.7.7</ecNumber>
    </submittedName>
</protein>